<protein>
    <recommendedName>
        <fullName evidence="5">long-chain-fatty-acid--CoA ligase</fullName>
        <ecNumber evidence="5">6.2.1.3</ecNumber>
    </recommendedName>
</protein>
<dbReference type="InterPro" id="IPR025110">
    <property type="entry name" value="AMP-bd_C"/>
</dbReference>
<comment type="caution">
    <text evidence="9">The sequence shown here is derived from an EMBL/GenBank/DDBJ whole genome shotgun (WGS) entry which is preliminary data.</text>
</comment>
<feature type="domain" description="AMP-dependent synthetase/ligase" evidence="7">
    <location>
        <begin position="277"/>
        <end position="393"/>
    </location>
</feature>
<evidence type="ECO:0000256" key="2">
    <source>
        <dbReference type="ARBA" id="ARBA00022741"/>
    </source>
</evidence>
<dbReference type="Pfam" id="PF13193">
    <property type="entry name" value="AMP-binding_C"/>
    <property type="match status" value="1"/>
</dbReference>
<feature type="transmembrane region" description="Helical" evidence="6">
    <location>
        <begin position="152"/>
        <end position="174"/>
    </location>
</feature>
<feature type="transmembrane region" description="Helical" evidence="6">
    <location>
        <begin position="61"/>
        <end position="80"/>
    </location>
</feature>
<feature type="transmembrane region" description="Helical" evidence="6">
    <location>
        <begin position="180"/>
        <end position="200"/>
    </location>
</feature>
<keyword evidence="10" id="KW-1185">Reference proteome</keyword>
<evidence type="ECO:0000256" key="4">
    <source>
        <dbReference type="ARBA" id="ARBA00022840"/>
    </source>
</evidence>
<dbReference type="GO" id="GO:0005783">
    <property type="term" value="C:endoplasmic reticulum"/>
    <property type="evidence" value="ECO:0007669"/>
    <property type="project" value="TreeGrafter"/>
</dbReference>
<evidence type="ECO:0000256" key="1">
    <source>
        <dbReference type="ARBA" id="ARBA00022598"/>
    </source>
</evidence>
<dbReference type="AlphaFoldDB" id="A0A7J7IYZ7"/>
<dbReference type="GO" id="GO:0004467">
    <property type="term" value="F:long-chain fatty acid-CoA ligase activity"/>
    <property type="evidence" value="ECO:0007669"/>
    <property type="project" value="UniProtKB-EC"/>
</dbReference>
<dbReference type="InterPro" id="IPR000873">
    <property type="entry name" value="AMP-dep_synth/lig_dom"/>
</dbReference>
<dbReference type="PANTHER" id="PTHR43272">
    <property type="entry name" value="LONG-CHAIN-FATTY-ACID--COA LIGASE"/>
    <property type="match status" value="1"/>
</dbReference>
<dbReference type="OrthoDB" id="1700726at2759"/>
<keyword evidence="6" id="KW-0812">Transmembrane</keyword>
<evidence type="ECO:0000256" key="6">
    <source>
        <dbReference type="SAM" id="Phobius"/>
    </source>
</evidence>
<dbReference type="Gene3D" id="3.40.50.12780">
    <property type="entry name" value="N-terminal domain of ligase-like"/>
    <property type="match status" value="2"/>
</dbReference>
<evidence type="ECO:0000313" key="10">
    <source>
        <dbReference type="Proteomes" id="UP000593567"/>
    </source>
</evidence>
<evidence type="ECO:0000313" key="9">
    <source>
        <dbReference type="EMBL" id="KAF6019132.1"/>
    </source>
</evidence>
<feature type="transmembrane region" description="Helical" evidence="6">
    <location>
        <begin position="212"/>
        <end position="234"/>
    </location>
</feature>
<dbReference type="Pfam" id="PF00501">
    <property type="entry name" value="AMP-binding"/>
    <property type="match status" value="2"/>
</dbReference>
<evidence type="ECO:0000256" key="3">
    <source>
        <dbReference type="ARBA" id="ARBA00022832"/>
    </source>
</evidence>
<dbReference type="SUPFAM" id="SSF56801">
    <property type="entry name" value="Acetyl-CoA synthetase-like"/>
    <property type="match status" value="1"/>
</dbReference>
<evidence type="ECO:0000256" key="5">
    <source>
        <dbReference type="ARBA" id="ARBA00026121"/>
    </source>
</evidence>
<feature type="transmembrane region" description="Helical" evidence="6">
    <location>
        <begin position="92"/>
        <end position="114"/>
    </location>
</feature>
<dbReference type="GO" id="GO:0016020">
    <property type="term" value="C:membrane"/>
    <property type="evidence" value="ECO:0007669"/>
    <property type="project" value="TreeGrafter"/>
</dbReference>
<keyword evidence="1" id="KW-0436">Ligase</keyword>
<keyword evidence="3" id="KW-0276">Fatty acid metabolism</keyword>
<keyword evidence="6" id="KW-0472">Membrane</keyword>
<dbReference type="InterPro" id="IPR042099">
    <property type="entry name" value="ANL_N_sf"/>
</dbReference>
<dbReference type="EC" id="6.2.1.3" evidence="5"/>
<proteinExistence type="predicted"/>
<accession>A0A7J7IYZ7</accession>
<feature type="domain" description="AMP-binding enzyme C-terminal" evidence="8">
    <location>
        <begin position="585"/>
        <end position="629"/>
    </location>
</feature>
<feature type="transmembrane region" description="Helical" evidence="6">
    <location>
        <begin position="240"/>
        <end position="261"/>
    </location>
</feature>
<organism evidence="9 10">
    <name type="scientific">Bugula neritina</name>
    <name type="common">Brown bryozoan</name>
    <name type="synonym">Sertularia neritina</name>
    <dbReference type="NCBI Taxonomy" id="10212"/>
    <lineage>
        <taxon>Eukaryota</taxon>
        <taxon>Metazoa</taxon>
        <taxon>Spiralia</taxon>
        <taxon>Lophotrochozoa</taxon>
        <taxon>Bryozoa</taxon>
        <taxon>Gymnolaemata</taxon>
        <taxon>Cheilostomatida</taxon>
        <taxon>Flustrina</taxon>
        <taxon>Buguloidea</taxon>
        <taxon>Bugulidae</taxon>
        <taxon>Bugula</taxon>
    </lineage>
</organism>
<dbReference type="EMBL" id="VXIV02003252">
    <property type="protein sequence ID" value="KAF6019132.1"/>
    <property type="molecule type" value="Genomic_DNA"/>
</dbReference>
<keyword evidence="2" id="KW-0547">Nucleotide-binding</keyword>
<dbReference type="PANTHER" id="PTHR43272:SF33">
    <property type="entry name" value="AMP-BINDING DOMAIN-CONTAINING PROTEIN-RELATED"/>
    <property type="match status" value="1"/>
</dbReference>
<keyword evidence="4" id="KW-0067">ATP-binding</keyword>
<feature type="domain" description="AMP-dependent synthetase/ligase" evidence="7">
    <location>
        <begin position="423"/>
        <end position="533"/>
    </location>
</feature>
<gene>
    <name evidence="9" type="ORF">EB796_022549</name>
</gene>
<sequence>MSNSIMCISILFIKPVQYIIYIYCLLGSTADYVRMSCCGGVRSGPDCYVIDTADLVSQSRVYPVSLFYSIQLLFCLFNFYSVYSTATLSIQLLLCLFNFYSVYSTATLSIQLLLCLFNYYSVYSTSTLSIQLLFCLFNFYSVYSTSTLSIQLLLCLFNFYSVYSTATLSIQLLLCLFNYYSVYSTSTLSIQLLICLFNFCSVYSTSTLSIQLLLCLFNYYSVYSTSTLSIQLLICLFNFYSVYSTSTLSILLLLCSFNYFFTSDKPFLGWRSSLATGYDRWLTYRQAYARITNIGYGLRWLNQQPNNDTLIGMFSKNRAEMVLAQYACYQHAMVIVPMYDTLGDEGIIHIVNQTKMEVIICDDEDKIKNLLKWGHDQLPGVKTLVHMNSVNADTVAAVESQGWAILSFETLEVCLLGIIARSTFWDKLVFKKLRDSLGGRVKVILTGSAPISAPVLRFFKLATGAVVCEGYGQTECSAIMAMTMPGDHMAGEVGPPLDCSVIKLIDVPEMNYFAAENVGEVCCKGNNVFKGYLHDEEKTREAIDEDGWLHTGDIGRWTERGTLKIVDRKKNIFKLSQGEYVAPEKIENVYTSCSLVAQCCVHGESTGSYLVGIVVPDAETLPEFVKSQLELMVTDMEELCRLPEVKTAVLKAMENSAKQFNLKGFEKASDHKYS</sequence>
<dbReference type="Proteomes" id="UP000593567">
    <property type="component" value="Unassembled WGS sequence"/>
</dbReference>
<evidence type="ECO:0000259" key="7">
    <source>
        <dbReference type="Pfam" id="PF00501"/>
    </source>
</evidence>
<keyword evidence="6" id="KW-1133">Transmembrane helix</keyword>
<keyword evidence="3" id="KW-0443">Lipid metabolism</keyword>
<dbReference type="GO" id="GO:0005524">
    <property type="term" value="F:ATP binding"/>
    <property type="evidence" value="ECO:0007669"/>
    <property type="project" value="UniProtKB-KW"/>
</dbReference>
<reference evidence="9" key="1">
    <citation type="submission" date="2020-06" db="EMBL/GenBank/DDBJ databases">
        <title>Draft genome of Bugula neritina, a colonial animal packing powerful symbionts and potential medicines.</title>
        <authorList>
            <person name="Rayko M."/>
        </authorList>
    </citation>
    <scope>NUCLEOTIDE SEQUENCE [LARGE SCALE GENOMIC DNA]</scope>
    <source>
        <strain evidence="9">Kwan_BN1</strain>
    </source>
</reference>
<name>A0A7J7IYZ7_BUGNE</name>
<evidence type="ECO:0000259" key="8">
    <source>
        <dbReference type="Pfam" id="PF13193"/>
    </source>
</evidence>